<dbReference type="InParanoid" id="A0A409WGZ2"/>
<comment type="caution">
    <text evidence="1">The sequence shown here is derived from an EMBL/GenBank/DDBJ whole genome shotgun (WGS) entry which is preliminary data.</text>
</comment>
<evidence type="ECO:0000313" key="2">
    <source>
        <dbReference type="Proteomes" id="UP000283269"/>
    </source>
</evidence>
<protein>
    <submittedName>
        <fullName evidence="1">Uncharacterized protein</fullName>
    </submittedName>
</protein>
<dbReference type="EMBL" id="NHYD01003434">
    <property type="protein sequence ID" value="PPQ77777.1"/>
    <property type="molecule type" value="Genomic_DNA"/>
</dbReference>
<reference evidence="1 2" key="1">
    <citation type="journal article" date="2018" name="Evol. Lett.">
        <title>Horizontal gene cluster transfer increased hallucinogenic mushroom diversity.</title>
        <authorList>
            <person name="Reynolds H.T."/>
            <person name="Vijayakumar V."/>
            <person name="Gluck-Thaler E."/>
            <person name="Korotkin H.B."/>
            <person name="Matheny P.B."/>
            <person name="Slot J.C."/>
        </authorList>
    </citation>
    <scope>NUCLEOTIDE SEQUENCE [LARGE SCALE GENOMIC DNA]</scope>
    <source>
        <strain evidence="1 2">2631</strain>
    </source>
</reference>
<accession>A0A409WGZ2</accession>
<gene>
    <name evidence="1" type="ORF">CVT25_011212</name>
</gene>
<organism evidence="1 2">
    <name type="scientific">Psilocybe cyanescens</name>
    <dbReference type="NCBI Taxonomy" id="93625"/>
    <lineage>
        <taxon>Eukaryota</taxon>
        <taxon>Fungi</taxon>
        <taxon>Dikarya</taxon>
        <taxon>Basidiomycota</taxon>
        <taxon>Agaricomycotina</taxon>
        <taxon>Agaricomycetes</taxon>
        <taxon>Agaricomycetidae</taxon>
        <taxon>Agaricales</taxon>
        <taxon>Agaricineae</taxon>
        <taxon>Strophariaceae</taxon>
        <taxon>Psilocybe</taxon>
    </lineage>
</organism>
<proteinExistence type="predicted"/>
<name>A0A409WGZ2_PSICY</name>
<dbReference type="AlphaFoldDB" id="A0A409WGZ2"/>
<dbReference type="Proteomes" id="UP000283269">
    <property type="component" value="Unassembled WGS sequence"/>
</dbReference>
<sequence length="94" mass="10478">PCLLVIDLYPTRKTECTLHSVINTRLPKETNNRTLDSPTQNNANIPITAISSCLWVIIWPSILCAEMESIAIDVWVSWKASVIALKLSLHSGTF</sequence>
<evidence type="ECO:0000313" key="1">
    <source>
        <dbReference type="EMBL" id="PPQ77777.1"/>
    </source>
</evidence>
<keyword evidence="2" id="KW-1185">Reference proteome</keyword>
<dbReference type="OrthoDB" id="10498193at2759"/>
<feature type="non-terminal residue" evidence="1">
    <location>
        <position position="1"/>
    </location>
</feature>